<evidence type="ECO:0000313" key="5">
    <source>
        <dbReference type="Proteomes" id="UP000658258"/>
    </source>
</evidence>
<protein>
    <recommendedName>
        <fullName evidence="3">Thioesterase domain-containing protein</fullName>
    </recommendedName>
</protein>
<dbReference type="Pfam" id="PF03061">
    <property type="entry name" value="4HBT"/>
    <property type="match status" value="1"/>
</dbReference>
<comment type="similarity">
    <text evidence="1">Belongs to the thioesterase PaaI family.</text>
</comment>
<dbReference type="InterPro" id="IPR006683">
    <property type="entry name" value="Thioestr_dom"/>
</dbReference>
<comment type="caution">
    <text evidence="4">The sequence shown here is derived from an EMBL/GenBank/DDBJ whole genome shotgun (WGS) entry which is preliminary data.</text>
</comment>
<reference evidence="5" key="1">
    <citation type="journal article" date="2019" name="Int. J. Syst. Evol. Microbiol.">
        <title>The Global Catalogue of Microorganisms (GCM) 10K type strain sequencing project: providing services to taxonomists for standard genome sequencing and annotation.</title>
        <authorList>
            <consortium name="The Broad Institute Genomics Platform"/>
            <consortium name="The Broad Institute Genome Sequencing Center for Infectious Disease"/>
            <person name="Wu L."/>
            <person name="Ma J."/>
        </authorList>
    </citation>
    <scope>NUCLEOTIDE SEQUENCE [LARGE SCALE GENOMIC DNA]</scope>
    <source>
        <strain evidence="5">CGMCC 1.15111</strain>
    </source>
</reference>
<dbReference type="EMBL" id="BNAG01000002">
    <property type="protein sequence ID" value="GHE63069.1"/>
    <property type="molecule type" value="Genomic_DNA"/>
</dbReference>
<keyword evidence="5" id="KW-1185">Reference proteome</keyword>
<evidence type="ECO:0000259" key="3">
    <source>
        <dbReference type="Pfam" id="PF03061"/>
    </source>
</evidence>
<dbReference type="CDD" id="cd03443">
    <property type="entry name" value="PaaI_thioesterase"/>
    <property type="match status" value="1"/>
</dbReference>
<accession>A0ABQ3I4D9</accession>
<gene>
    <name evidence="4" type="ORF">GCM10011340_17980</name>
</gene>
<dbReference type="InterPro" id="IPR039298">
    <property type="entry name" value="ACOT13"/>
</dbReference>
<dbReference type="Proteomes" id="UP000658258">
    <property type="component" value="Unassembled WGS sequence"/>
</dbReference>
<sequence>MNKALEFLRQQVGQKAKNSPSPLMRWFNPTLLHVAEGEAHFQYLIRAEMTNPMGILHGGMSAAIIDDAIGCAVFSLGEPEFYNTLSNTIEYMSAAAVNDHIIAEAIIDKKGNQLIHAQCVLWNEQRSRAIAKGRSILLKTSQKK</sequence>
<evidence type="ECO:0000313" key="4">
    <source>
        <dbReference type="EMBL" id="GHE63069.1"/>
    </source>
</evidence>
<evidence type="ECO:0000256" key="2">
    <source>
        <dbReference type="ARBA" id="ARBA00022801"/>
    </source>
</evidence>
<dbReference type="InterPro" id="IPR003736">
    <property type="entry name" value="PAAI_dom"/>
</dbReference>
<name>A0ABQ3I4D9_9BACT</name>
<dbReference type="NCBIfam" id="TIGR00369">
    <property type="entry name" value="unchar_dom_1"/>
    <property type="match status" value="1"/>
</dbReference>
<evidence type="ECO:0000256" key="1">
    <source>
        <dbReference type="ARBA" id="ARBA00008324"/>
    </source>
</evidence>
<organism evidence="4 5">
    <name type="scientific">Roseivirga thermotolerans</name>
    <dbReference type="NCBI Taxonomy" id="1758176"/>
    <lineage>
        <taxon>Bacteria</taxon>
        <taxon>Pseudomonadati</taxon>
        <taxon>Bacteroidota</taxon>
        <taxon>Cytophagia</taxon>
        <taxon>Cytophagales</taxon>
        <taxon>Roseivirgaceae</taxon>
        <taxon>Roseivirga</taxon>
    </lineage>
</organism>
<proteinExistence type="inferred from homology"/>
<dbReference type="PANTHER" id="PTHR21660">
    <property type="entry name" value="THIOESTERASE SUPERFAMILY MEMBER-RELATED"/>
    <property type="match status" value="1"/>
</dbReference>
<dbReference type="SUPFAM" id="SSF54637">
    <property type="entry name" value="Thioesterase/thiol ester dehydrase-isomerase"/>
    <property type="match status" value="1"/>
</dbReference>
<keyword evidence="2" id="KW-0378">Hydrolase</keyword>
<feature type="domain" description="Thioesterase" evidence="3">
    <location>
        <begin position="53"/>
        <end position="127"/>
    </location>
</feature>
<dbReference type="InterPro" id="IPR029069">
    <property type="entry name" value="HotDog_dom_sf"/>
</dbReference>
<dbReference type="Gene3D" id="3.10.129.10">
    <property type="entry name" value="Hotdog Thioesterase"/>
    <property type="match status" value="1"/>
</dbReference>
<dbReference type="PANTHER" id="PTHR21660:SF1">
    <property type="entry name" value="ACYL-COENZYME A THIOESTERASE 13"/>
    <property type="match status" value="1"/>
</dbReference>
<dbReference type="RefSeq" id="WP_189629894.1">
    <property type="nucleotide sequence ID" value="NZ_BNAG01000002.1"/>
</dbReference>